<dbReference type="CDD" id="cd02203">
    <property type="entry name" value="PurL_repeat1"/>
    <property type="match status" value="1"/>
</dbReference>
<comment type="catalytic activity">
    <reaction evidence="14">
        <text>N(2)-formyl-N(1)-(5-phospho-beta-D-ribosyl)glycinamide + L-glutamine + ATP + H2O = 2-formamido-N(1)-(5-O-phospho-beta-D-ribosyl)acetamidine + L-glutamate + ADP + phosphate + H(+)</text>
        <dbReference type="Rhea" id="RHEA:17129"/>
        <dbReference type="ChEBI" id="CHEBI:15377"/>
        <dbReference type="ChEBI" id="CHEBI:15378"/>
        <dbReference type="ChEBI" id="CHEBI:29985"/>
        <dbReference type="ChEBI" id="CHEBI:30616"/>
        <dbReference type="ChEBI" id="CHEBI:43474"/>
        <dbReference type="ChEBI" id="CHEBI:58359"/>
        <dbReference type="ChEBI" id="CHEBI:147286"/>
        <dbReference type="ChEBI" id="CHEBI:147287"/>
        <dbReference type="ChEBI" id="CHEBI:456216"/>
        <dbReference type="EC" id="6.3.5.3"/>
    </reaction>
</comment>
<keyword evidence="11" id="KW-0315">Glutamine amidotransferase</keyword>
<dbReference type="HAMAP" id="MF_00419">
    <property type="entry name" value="PurL_1"/>
    <property type="match status" value="1"/>
</dbReference>
<protein>
    <recommendedName>
        <fullName evidence="15">Phosphoribosylformylglycinamidine synthase</fullName>
        <ecNumber evidence="3">6.3.5.3</ecNumber>
    </recommendedName>
    <alternativeName>
        <fullName evidence="13">Formylglycinamide ribonucleotide amidotransferase</fullName>
    </alternativeName>
    <alternativeName>
        <fullName evidence="12">Formylglycinamide ribotide amidotransferase</fullName>
    </alternativeName>
</protein>
<feature type="domain" description="PurM-like C-terminal" evidence="16">
    <location>
        <begin position="571"/>
        <end position="728"/>
    </location>
</feature>
<dbReference type="SUPFAM" id="SSF82697">
    <property type="entry name" value="PurS-like"/>
    <property type="match status" value="1"/>
</dbReference>
<evidence type="ECO:0000256" key="12">
    <source>
        <dbReference type="ARBA" id="ARBA00029823"/>
    </source>
</evidence>
<dbReference type="Pfam" id="PF22689">
    <property type="entry name" value="FGAR-AT_PurM_N-like"/>
    <property type="match status" value="1"/>
</dbReference>
<keyword evidence="7" id="KW-0547">Nucleotide-binding</keyword>
<dbReference type="FunFam" id="3.40.50.880:FF:000008">
    <property type="entry name" value="Phosphoribosylformylglycinamidine synthase"/>
    <property type="match status" value="1"/>
</dbReference>
<dbReference type="GO" id="GO:0005524">
    <property type="term" value="F:ATP binding"/>
    <property type="evidence" value="ECO:0007669"/>
    <property type="project" value="UniProtKB-KW"/>
</dbReference>
<evidence type="ECO:0000256" key="5">
    <source>
        <dbReference type="ARBA" id="ARBA00022598"/>
    </source>
</evidence>
<evidence type="ECO:0000256" key="15">
    <source>
        <dbReference type="ARBA" id="ARBA00071729"/>
    </source>
</evidence>
<keyword evidence="9" id="KW-0067">ATP-binding</keyword>
<name>A0A9W8LJG2_9FUNG</name>
<feature type="domain" description="Phosphoribosylformylglycinamidine synthase linker" evidence="17">
    <location>
        <begin position="279"/>
        <end position="335"/>
    </location>
</feature>
<evidence type="ECO:0000256" key="2">
    <source>
        <dbReference type="ARBA" id="ARBA00008608"/>
    </source>
</evidence>
<dbReference type="EC" id="6.3.5.3" evidence="3"/>
<evidence type="ECO:0000256" key="4">
    <source>
        <dbReference type="ARBA" id="ARBA00022490"/>
    </source>
</evidence>
<reference evidence="20" key="1">
    <citation type="submission" date="2022-07" db="EMBL/GenBank/DDBJ databases">
        <title>Phylogenomic reconstructions and comparative analyses of Kickxellomycotina fungi.</title>
        <authorList>
            <person name="Reynolds N.K."/>
            <person name="Stajich J.E."/>
            <person name="Barry K."/>
            <person name="Grigoriev I.V."/>
            <person name="Crous P."/>
            <person name="Smith M.E."/>
        </authorList>
    </citation>
    <scope>NUCLEOTIDE SEQUENCE</scope>
    <source>
        <strain evidence="20">BCRC 34489</strain>
    </source>
</reference>
<comment type="pathway">
    <text evidence="1">Purine metabolism; IMP biosynthesis via de novo pathway; 5-amino-1-(5-phospho-D-ribosyl)imidazole from N(2)-formyl-N(1)-(5-phospho-D-ribosyl)glycinamide: step 1/2.</text>
</comment>
<comment type="caution">
    <text evidence="20">The sequence shown here is derived from an EMBL/GenBank/DDBJ whole genome shotgun (WGS) entry which is preliminary data.</text>
</comment>
<keyword evidence="4" id="KW-0963">Cytoplasm</keyword>
<dbReference type="InterPro" id="IPR040707">
    <property type="entry name" value="FGAR-AT_N"/>
</dbReference>
<evidence type="ECO:0000256" key="8">
    <source>
        <dbReference type="ARBA" id="ARBA00022755"/>
    </source>
</evidence>
<dbReference type="Pfam" id="PF18076">
    <property type="entry name" value="FGAR-AT_N"/>
    <property type="match status" value="1"/>
</dbReference>
<dbReference type="FunFam" id="3.30.1330.10:FF:000005">
    <property type="entry name" value="Phosphoribosylformylglycinamidine synthase"/>
    <property type="match status" value="1"/>
</dbReference>
<evidence type="ECO:0000313" key="21">
    <source>
        <dbReference type="Proteomes" id="UP001140172"/>
    </source>
</evidence>
<dbReference type="SUPFAM" id="SSF52317">
    <property type="entry name" value="Class I glutamine amidotransferase-like"/>
    <property type="match status" value="1"/>
</dbReference>
<dbReference type="Gene3D" id="3.90.650.10">
    <property type="entry name" value="PurM-like C-terminal domain"/>
    <property type="match status" value="2"/>
</dbReference>
<gene>
    <name evidence="20" type="primary">ADE6</name>
    <name evidence="20" type="ORF">GGI15_002745</name>
</gene>
<dbReference type="CDD" id="cd02204">
    <property type="entry name" value="PurL_repeat2"/>
    <property type="match status" value="1"/>
</dbReference>
<feature type="domain" description="PurM-like C-terminal" evidence="16">
    <location>
        <begin position="987"/>
        <end position="1107"/>
    </location>
</feature>
<dbReference type="Gene3D" id="3.40.50.880">
    <property type="match status" value="1"/>
</dbReference>
<dbReference type="EMBL" id="JANBUM010000159">
    <property type="protein sequence ID" value="KAJ2782970.1"/>
    <property type="molecule type" value="Genomic_DNA"/>
</dbReference>
<organism evidence="20 21">
    <name type="scientific">Coemansia interrupta</name>
    <dbReference type="NCBI Taxonomy" id="1126814"/>
    <lineage>
        <taxon>Eukaryota</taxon>
        <taxon>Fungi</taxon>
        <taxon>Fungi incertae sedis</taxon>
        <taxon>Zoopagomycota</taxon>
        <taxon>Kickxellomycotina</taxon>
        <taxon>Kickxellomycetes</taxon>
        <taxon>Kickxellales</taxon>
        <taxon>Kickxellaceae</taxon>
        <taxon>Coemansia</taxon>
    </lineage>
</organism>
<dbReference type="SUPFAM" id="SSF56042">
    <property type="entry name" value="PurM C-terminal domain-like"/>
    <property type="match status" value="2"/>
</dbReference>
<dbReference type="Gene3D" id="3.30.1330.10">
    <property type="entry name" value="PurM-like, N-terminal domain"/>
    <property type="match status" value="2"/>
</dbReference>
<dbReference type="Gene3D" id="1.10.8.750">
    <property type="entry name" value="Phosphoribosylformylglycinamidine synthase, linker domain"/>
    <property type="match status" value="1"/>
</dbReference>
<dbReference type="GO" id="GO:0046872">
    <property type="term" value="F:metal ion binding"/>
    <property type="evidence" value="ECO:0007669"/>
    <property type="project" value="UniProtKB-KW"/>
</dbReference>
<dbReference type="GO" id="GO:0005737">
    <property type="term" value="C:cytoplasm"/>
    <property type="evidence" value="ECO:0007669"/>
    <property type="project" value="TreeGrafter"/>
</dbReference>
<dbReference type="Proteomes" id="UP001140172">
    <property type="component" value="Unassembled WGS sequence"/>
</dbReference>
<evidence type="ECO:0000256" key="6">
    <source>
        <dbReference type="ARBA" id="ARBA00022723"/>
    </source>
</evidence>
<evidence type="ECO:0000259" key="18">
    <source>
        <dbReference type="Pfam" id="PF18076"/>
    </source>
</evidence>
<dbReference type="InterPro" id="IPR036921">
    <property type="entry name" value="PurM-like_N_sf"/>
</dbReference>
<dbReference type="InterPro" id="IPR029062">
    <property type="entry name" value="Class_I_gatase-like"/>
</dbReference>
<evidence type="ECO:0000313" key="20">
    <source>
        <dbReference type="EMBL" id="KAJ2782970.1"/>
    </source>
</evidence>
<evidence type="ECO:0000256" key="9">
    <source>
        <dbReference type="ARBA" id="ARBA00022840"/>
    </source>
</evidence>
<feature type="domain" description="FGAR-AT PurM N-terminal-like" evidence="19">
    <location>
        <begin position="799"/>
        <end position="956"/>
    </location>
</feature>
<evidence type="ECO:0000256" key="7">
    <source>
        <dbReference type="ARBA" id="ARBA00022741"/>
    </source>
</evidence>
<keyword evidence="6" id="KW-0479">Metal-binding</keyword>
<dbReference type="GO" id="GO:0006189">
    <property type="term" value="P:'de novo' IMP biosynthetic process"/>
    <property type="evidence" value="ECO:0007669"/>
    <property type="project" value="InterPro"/>
</dbReference>
<keyword evidence="5 20" id="KW-0436">Ligase</keyword>
<keyword evidence="10" id="KW-0460">Magnesium</keyword>
<dbReference type="SUPFAM" id="SSF55326">
    <property type="entry name" value="PurM N-terminal domain-like"/>
    <property type="match status" value="2"/>
</dbReference>
<keyword evidence="21" id="KW-1185">Reference proteome</keyword>
<dbReference type="Pfam" id="PF13507">
    <property type="entry name" value="GATase_5"/>
    <property type="match status" value="1"/>
</dbReference>
<dbReference type="PANTHER" id="PTHR10099:SF1">
    <property type="entry name" value="PHOSPHORIBOSYLFORMYLGLYCINAMIDINE SYNTHASE"/>
    <property type="match status" value="1"/>
</dbReference>
<dbReference type="NCBIfam" id="TIGR01735">
    <property type="entry name" value="FGAM_synt"/>
    <property type="match status" value="1"/>
</dbReference>
<dbReference type="OrthoDB" id="6666987at2759"/>
<evidence type="ECO:0000256" key="1">
    <source>
        <dbReference type="ARBA" id="ARBA00004920"/>
    </source>
</evidence>
<dbReference type="Pfam" id="PF18072">
    <property type="entry name" value="FGAR-AT_linker"/>
    <property type="match status" value="1"/>
</dbReference>
<dbReference type="InterPro" id="IPR055181">
    <property type="entry name" value="FGAR-AT_PurM_N-like"/>
</dbReference>
<dbReference type="InterPro" id="IPR010918">
    <property type="entry name" value="PurM-like_C_dom"/>
</dbReference>
<dbReference type="NCBIfam" id="NF003672">
    <property type="entry name" value="PRK05297.1"/>
    <property type="match status" value="1"/>
</dbReference>
<sequence length="1468" mass="154610">MPMLVVPGRSSAVSGFRLTMLAEKLPFAPGAISGIRAHYAHFIDLAPEYAAEHAQSLLDAALRNHTPHVTQAVKGETVDDVWAVVATLLRAPGETGAPRAPIMLVDDHDASGASTDDGDGALQANEREIWVLPRRGTISPWSSKATDIFGLCGLGKDIVRRVERGTVYRIAFRPDYEIPIAELSKDKQIINAGSDRMTEAIYEACPPAADVFQQGQPRPLLAVPIRDASEDAALAVPIACIDRTRPASSSDGDGDTPAHAALHREVVRGEQETRAAALLTRANRRLGLALADDEIAYLVAAFLGEHAAREGIARNPTDAELMMFAQVNSEHCRHKIFGATWTIDGAAQAQSLFDMIKATQRASPQHVLSAYSDNAAVLEAYDAQRIRAWAPDAAAGQRWALHDAPGGIHIVAKVETHNHPTVISPFPGAATGTGGEIRDEGAVGVGSRPKCGLAGFAVSDLRIPGFAQPWEQATAYVGFPAHVASALDIMLEAPLGAAAFANEFGRPAILGYFRTLLLRVPTGLAPAGGEHVLVDEPAMPGEVRGFHKPIMLAGGMGSVRAEHMLKTPFAAGARLVVLGGPAMLIGLGGGAASSVAGGSQAAELDFASVQRGNPEMERRCQMVLDACTALGGANPIAYVHDVGAGGLSNALTELVHDSGLGADIELRDVPSADASLSPMEIWCNEAQERYVLAVAPAQLPAFARIAARERCPFAVVGTATAEPRLRVSDRNASGLVIDLPMDVLFGKPPRMARDADSLVAPRVVFDASLGRYLAPGLSVQQRVAVAVDRVLRLPSVAAKTFLITIGDRSVTGLVARDPLVGPWQVPVADVAVTASGYEPGVRSGEAMALGERPTLAALDAAAASRMAVGEALLNLAAAAVPDLSWAKLSANWMAAAAHPGEGARLYAAVSALSAMCQQLGISVPVGKDSMSMQMQWADGAQRVTAPVSLVVTAFAAVADTRATLTPQLQPAGALLFVDLAPGCRRLGGSALAQVFSRLGSQAPDVADAGQLLRFFNAVQFLRPRILAYHDRSDGGLLTTLAEMAFAGHVGIDVDLAPLLASTDADEVVATLFNEELGAVLQVADAAADDVVAELALAGIRAVRIGSAGCVDSQGVDTVRVRSGGVVVLEQPRAALWAAWAETSFRMQRLRDNPRCADEERALLVEDADRGLAYDLTFDPAQTAEVVLQAVTSDNVLALARPRVAVLREQGVNSHAEMAYALHQAGFDAVDVHMTDVFSGAVSLADFAGLAAVGGFSYGDVLGAGAGWAKSILLSPGVRAQFAAFFARSDTFALGVCNGCQMLSNLRDIIPGTQSWPHFVANESDQYEGRVVMVEPVARGRAAQVFFADMVGSKLPIVVAHGEGRAKFADDATRARFVDEGLAAVKYVDRTTYATGDARIAYPMNPNGADLNLAAVTTADGRVLAIMPHPERVVRTEANSFMPADHMAAWPHGPWARLFVNARRWLLTL</sequence>
<dbReference type="PROSITE" id="PS51273">
    <property type="entry name" value="GATASE_TYPE_1"/>
    <property type="match status" value="1"/>
</dbReference>
<dbReference type="FunFam" id="3.90.650.10:FF:000024">
    <property type="entry name" value="Phosphoribosylformylglycinamidine synthase"/>
    <property type="match status" value="1"/>
</dbReference>
<evidence type="ECO:0000256" key="11">
    <source>
        <dbReference type="ARBA" id="ARBA00022962"/>
    </source>
</evidence>
<evidence type="ECO:0000256" key="3">
    <source>
        <dbReference type="ARBA" id="ARBA00012747"/>
    </source>
</evidence>
<dbReference type="PANTHER" id="PTHR10099">
    <property type="entry name" value="PHOSPHORIBOSYLFORMYLGLYCINAMIDINE SYNTHASE"/>
    <property type="match status" value="1"/>
</dbReference>
<evidence type="ECO:0000259" key="19">
    <source>
        <dbReference type="Pfam" id="PF22689"/>
    </source>
</evidence>
<evidence type="ECO:0000259" key="16">
    <source>
        <dbReference type="Pfam" id="PF02769"/>
    </source>
</evidence>
<evidence type="ECO:0000256" key="10">
    <source>
        <dbReference type="ARBA" id="ARBA00022842"/>
    </source>
</evidence>
<dbReference type="InterPro" id="IPR010073">
    <property type="entry name" value="PurL_large"/>
</dbReference>
<dbReference type="SUPFAM" id="SSF109736">
    <property type="entry name" value="FGAM synthase PurL, linker domain"/>
    <property type="match status" value="1"/>
</dbReference>
<dbReference type="CDD" id="cd01740">
    <property type="entry name" value="GATase1_FGAR_AT"/>
    <property type="match status" value="1"/>
</dbReference>
<proteinExistence type="inferred from homology"/>
<dbReference type="InterPro" id="IPR041609">
    <property type="entry name" value="PurL_linker"/>
</dbReference>
<dbReference type="InterPro" id="IPR036604">
    <property type="entry name" value="PurS-like_sf"/>
</dbReference>
<dbReference type="GO" id="GO:0004642">
    <property type="term" value="F:phosphoribosylformylglycinamidine synthase activity"/>
    <property type="evidence" value="ECO:0007669"/>
    <property type="project" value="UniProtKB-EC"/>
</dbReference>
<comment type="similarity">
    <text evidence="2">In the N-terminal section; belongs to the FGAMS family.</text>
</comment>
<keyword evidence="8" id="KW-0658">Purine biosynthesis</keyword>
<dbReference type="SMART" id="SM01211">
    <property type="entry name" value="GATase_5"/>
    <property type="match status" value="1"/>
</dbReference>
<evidence type="ECO:0000256" key="14">
    <source>
        <dbReference type="ARBA" id="ARBA00052585"/>
    </source>
</evidence>
<evidence type="ECO:0000256" key="13">
    <source>
        <dbReference type="ARBA" id="ARBA00032632"/>
    </source>
</evidence>
<evidence type="ECO:0000259" key="17">
    <source>
        <dbReference type="Pfam" id="PF18072"/>
    </source>
</evidence>
<feature type="domain" description="Phosphoribosylformylglycinamidine synthase N-terminal" evidence="18">
    <location>
        <begin position="123"/>
        <end position="212"/>
    </location>
</feature>
<accession>A0A9W8LJG2</accession>
<dbReference type="InterPro" id="IPR036676">
    <property type="entry name" value="PurM-like_C_sf"/>
</dbReference>
<dbReference type="Pfam" id="PF02769">
    <property type="entry name" value="AIRS_C"/>
    <property type="match status" value="2"/>
</dbReference>